<dbReference type="EMBL" id="MU150364">
    <property type="protein sequence ID" value="KAF9457618.1"/>
    <property type="molecule type" value="Genomic_DNA"/>
</dbReference>
<accession>A0A9P5XVL9</accession>
<dbReference type="AlphaFoldDB" id="A0A9P5XVL9"/>
<protein>
    <submittedName>
        <fullName evidence="1">Uncharacterized protein</fullName>
    </submittedName>
</protein>
<evidence type="ECO:0000313" key="2">
    <source>
        <dbReference type="Proteomes" id="UP000807353"/>
    </source>
</evidence>
<proteinExistence type="predicted"/>
<reference evidence="1" key="1">
    <citation type="submission" date="2020-11" db="EMBL/GenBank/DDBJ databases">
        <authorList>
            <consortium name="DOE Joint Genome Institute"/>
            <person name="Ahrendt S."/>
            <person name="Riley R."/>
            <person name="Andreopoulos W."/>
            <person name="Labutti K."/>
            <person name="Pangilinan J."/>
            <person name="Ruiz-Duenas F.J."/>
            <person name="Barrasa J.M."/>
            <person name="Sanchez-Garcia M."/>
            <person name="Camarero S."/>
            <person name="Miyauchi S."/>
            <person name="Serrano A."/>
            <person name="Linde D."/>
            <person name="Babiker R."/>
            <person name="Drula E."/>
            <person name="Ayuso-Fernandez I."/>
            <person name="Pacheco R."/>
            <person name="Padilla G."/>
            <person name="Ferreira P."/>
            <person name="Barriuso J."/>
            <person name="Kellner H."/>
            <person name="Castanera R."/>
            <person name="Alfaro M."/>
            <person name="Ramirez L."/>
            <person name="Pisabarro A.G."/>
            <person name="Kuo A."/>
            <person name="Tritt A."/>
            <person name="Lipzen A."/>
            <person name="He G."/>
            <person name="Yan M."/>
            <person name="Ng V."/>
            <person name="Cullen D."/>
            <person name="Martin F."/>
            <person name="Rosso M.-N."/>
            <person name="Henrissat B."/>
            <person name="Hibbett D."/>
            <person name="Martinez A.T."/>
            <person name="Grigoriev I.V."/>
        </authorList>
    </citation>
    <scope>NUCLEOTIDE SEQUENCE</scope>
    <source>
        <strain evidence="1">CBS 247.69</strain>
    </source>
</reference>
<organism evidence="1 2">
    <name type="scientific">Collybia nuda</name>
    <dbReference type="NCBI Taxonomy" id="64659"/>
    <lineage>
        <taxon>Eukaryota</taxon>
        <taxon>Fungi</taxon>
        <taxon>Dikarya</taxon>
        <taxon>Basidiomycota</taxon>
        <taxon>Agaricomycotina</taxon>
        <taxon>Agaricomycetes</taxon>
        <taxon>Agaricomycetidae</taxon>
        <taxon>Agaricales</taxon>
        <taxon>Tricholomatineae</taxon>
        <taxon>Clitocybaceae</taxon>
        <taxon>Collybia</taxon>
    </lineage>
</organism>
<name>A0A9P5XVL9_9AGAR</name>
<sequence>MLGSFNNRQKATTQGYIRGLTTSGRGFIRGYEGYFPSLWLPTLLHHQIALFRKTRRQRYEKALHKGPSEHGRGPFRNTKPIQHISRVRRIVISDLFILIMEVGQGLRGRCNKGVIEIRSRSDRNEGRWGIASVAPRITGRLEALRGSDMAY</sequence>
<comment type="caution">
    <text evidence="1">The sequence shown here is derived from an EMBL/GenBank/DDBJ whole genome shotgun (WGS) entry which is preliminary data.</text>
</comment>
<dbReference type="Proteomes" id="UP000807353">
    <property type="component" value="Unassembled WGS sequence"/>
</dbReference>
<keyword evidence="2" id="KW-1185">Reference proteome</keyword>
<evidence type="ECO:0000313" key="1">
    <source>
        <dbReference type="EMBL" id="KAF9457618.1"/>
    </source>
</evidence>
<gene>
    <name evidence="1" type="ORF">BDZ94DRAFT_1272707</name>
</gene>